<evidence type="ECO:0000256" key="2">
    <source>
        <dbReference type="ARBA" id="ARBA00006448"/>
    </source>
</evidence>
<gene>
    <name evidence="11" type="ORF">Defa_09630</name>
</gene>
<evidence type="ECO:0000256" key="1">
    <source>
        <dbReference type="ARBA" id="ARBA00004651"/>
    </source>
</evidence>
<dbReference type="RefSeq" id="WP_407844302.1">
    <property type="nucleotide sequence ID" value="NZ_BAAFSG010000001.1"/>
</dbReference>
<dbReference type="Pfam" id="PF04239">
    <property type="entry name" value="DUF421"/>
    <property type="match status" value="1"/>
</dbReference>
<keyword evidence="4 8" id="KW-0812">Transmembrane</keyword>
<feature type="domain" description="YetF-like N-terminal transmembrane" evidence="10">
    <location>
        <begin position="13"/>
        <end position="87"/>
    </location>
</feature>
<comment type="caution">
    <text evidence="11">The sequence shown here is derived from an EMBL/GenBank/DDBJ whole genome shotgun (WGS) entry which is preliminary data.</text>
</comment>
<evidence type="ECO:0000256" key="7">
    <source>
        <dbReference type="SAM" id="MobiDB-lite"/>
    </source>
</evidence>
<comment type="subcellular location">
    <subcellularLocation>
        <location evidence="1">Cell membrane</location>
        <topology evidence="1">Multi-pass membrane protein</topology>
    </subcellularLocation>
</comment>
<feature type="domain" description="YetF C-terminal" evidence="9">
    <location>
        <begin position="94"/>
        <end position="208"/>
    </location>
</feature>
<dbReference type="Gene3D" id="3.30.240.20">
    <property type="entry name" value="bsu07140 like domains"/>
    <property type="match status" value="2"/>
</dbReference>
<dbReference type="Pfam" id="PF20730">
    <property type="entry name" value="YetF_N"/>
    <property type="match status" value="1"/>
</dbReference>
<dbReference type="PANTHER" id="PTHR34582">
    <property type="entry name" value="UPF0702 TRANSMEMBRANE PROTEIN YCAP"/>
    <property type="match status" value="1"/>
</dbReference>
<dbReference type="PANTHER" id="PTHR34582:SF6">
    <property type="entry name" value="UPF0702 TRANSMEMBRANE PROTEIN YCAP"/>
    <property type="match status" value="1"/>
</dbReference>
<name>A0ABQ0E7L3_9BACT</name>
<evidence type="ECO:0000256" key="6">
    <source>
        <dbReference type="ARBA" id="ARBA00023136"/>
    </source>
</evidence>
<evidence type="ECO:0000256" key="4">
    <source>
        <dbReference type="ARBA" id="ARBA00022692"/>
    </source>
</evidence>
<feature type="transmembrane region" description="Helical" evidence="8">
    <location>
        <begin position="67"/>
        <end position="87"/>
    </location>
</feature>
<evidence type="ECO:0000259" key="10">
    <source>
        <dbReference type="Pfam" id="PF20730"/>
    </source>
</evidence>
<dbReference type="InterPro" id="IPR048454">
    <property type="entry name" value="YetF_N"/>
</dbReference>
<feature type="compositionally biased region" description="Polar residues" evidence="7">
    <location>
        <begin position="234"/>
        <end position="248"/>
    </location>
</feature>
<feature type="transmembrane region" description="Helical" evidence="8">
    <location>
        <begin position="12"/>
        <end position="30"/>
    </location>
</feature>
<comment type="similarity">
    <text evidence="2">Belongs to the UPF0702 family.</text>
</comment>
<evidence type="ECO:0000256" key="8">
    <source>
        <dbReference type="SAM" id="Phobius"/>
    </source>
</evidence>
<dbReference type="InterPro" id="IPR007353">
    <property type="entry name" value="DUF421"/>
</dbReference>
<evidence type="ECO:0000256" key="5">
    <source>
        <dbReference type="ARBA" id="ARBA00022989"/>
    </source>
</evidence>
<evidence type="ECO:0000313" key="12">
    <source>
        <dbReference type="Proteomes" id="UP001628192"/>
    </source>
</evidence>
<evidence type="ECO:0000259" key="9">
    <source>
        <dbReference type="Pfam" id="PF04239"/>
    </source>
</evidence>
<dbReference type="Proteomes" id="UP001628192">
    <property type="component" value="Unassembled WGS sequence"/>
</dbReference>
<accession>A0ABQ0E7L3</accession>
<evidence type="ECO:0000256" key="3">
    <source>
        <dbReference type="ARBA" id="ARBA00022475"/>
    </source>
</evidence>
<evidence type="ECO:0000313" key="11">
    <source>
        <dbReference type="EMBL" id="GAB1253476.1"/>
    </source>
</evidence>
<keyword evidence="12" id="KW-1185">Reference proteome</keyword>
<sequence>MDQALWQSVQLYGNIAVKLAVGLATFIFVFRTTNRCQLTQMTPVDLIGNFVMGGILGGVIYNPDIGITKFILVLAIWQVLIVSVNFLRMRTESGRKMIVGSPRPVVIKGKFLQEKFVEAGLDIGDFATLIRMQGIHSMKEIWNAQIEPNGQLTVQKKEDPHISNVVLNNSAMVEAALEVIDKDEDWLKAELQKQGYDSYENIFFAEWNEHRDDVGKLAGNLYVVELDNKKESKNNNAPIPPQQSGQPA</sequence>
<dbReference type="InterPro" id="IPR023090">
    <property type="entry name" value="UPF0702_alpha/beta_dom_sf"/>
</dbReference>
<protein>
    <submittedName>
        <fullName evidence="11">DUF421 domain-containing protein</fullName>
    </submittedName>
</protein>
<reference evidence="11 12" key="1">
    <citation type="journal article" date="2025" name="Int. J. Syst. Evol. Microbiol.">
        <title>Desulfovibrio falkowii sp. nov., Porphyromonas miyakawae sp. nov., Mediterraneibacter flintii sp. nov. and Owariibacterium komagatae gen. nov., sp. nov., isolated from human faeces.</title>
        <authorList>
            <person name="Hamaguchi T."/>
            <person name="Ohara M."/>
            <person name="Hisatomi A."/>
            <person name="Sekiguchi K."/>
            <person name="Takeda J.I."/>
            <person name="Ueyama J."/>
            <person name="Ito M."/>
            <person name="Nishiwaki H."/>
            <person name="Ogi T."/>
            <person name="Hirayama M."/>
            <person name="Ohkuma M."/>
            <person name="Sakamoto M."/>
            <person name="Ohno K."/>
        </authorList>
    </citation>
    <scope>NUCLEOTIDE SEQUENCE [LARGE SCALE GENOMIC DNA]</scope>
    <source>
        <strain evidence="11 12">13CB8C</strain>
    </source>
</reference>
<keyword evidence="5 8" id="KW-1133">Transmembrane helix</keyword>
<keyword evidence="6 8" id="KW-0472">Membrane</keyword>
<keyword evidence="3" id="KW-1003">Cell membrane</keyword>
<dbReference type="EMBL" id="BAAFSG010000001">
    <property type="protein sequence ID" value="GAB1253476.1"/>
    <property type="molecule type" value="Genomic_DNA"/>
</dbReference>
<feature type="transmembrane region" description="Helical" evidence="8">
    <location>
        <begin position="42"/>
        <end position="61"/>
    </location>
</feature>
<feature type="region of interest" description="Disordered" evidence="7">
    <location>
        <begin position="229"/>
        <end position="248"/>
    </location>
</feature>
<organism evidence="11 12">
    <name type="scientific">Desulfovibrio falkowii</name>
    <dbReference type="NCBI Taxonomy" id="3136602"/>
    <lineage>
        <taxon>Bacteria</taxon>
        <taxon>Pseudomonadati</taxon>
        <taxon>Thermodesulfobacteriota</taxon>
        <taxon>Desulfovibrionia</taxon>
        <taxon>Desulfovibrionales</taxon>
        <taxon>Desulfovibrionaceae</taxon>
        <taxon>Desulfovibrio</taxon>
    </lineage>
</organism>
<proteinExistence type="inferred from homology"/>